<keyword evidence="5" id="KW-0138">CF(0)</keyword>
<comment type="similarity">
    <text evidence="2 12">Belongs to the ATPase d subunit family.</text>
</comment>
<evidence type="ECO:0000256" key="9">
    <source>
        <dbReference type="ARBA" id="ARBA00023128"/>
    </source>
</evidence>
<reference evidence="14" key="1">
    <citation type="submission" date="2016-03" db="EMBL/GenBank/DDBJ databases">
        <authorList>
            <person name="Devillers H."/>
        </authorList>
    </citation>
    <scope>NUCLEOTIDE SEQUENCE [LARGE SCALE GENOMIC DNA]</scope>
</reference>
<dbReference type="GO" id="GO:0015986">
    <property type="term" value="P:proton motive force-driven ATP synthesis"/>
    <property type="evidence" value="ECO:0007669"/>
    <property type="project" value="UniProtKB-UniRule"/>
</dbReference>
<dbReference type="Gene3D" id="6.10.280.70">
    <property type="match status" value="1"/>
</dbReference>
<dbReference type="STRING" id="1230905.A0A1G4JXB5"/>
<evidence type="ECO:0000256" key="1">
    <source>
        <dbReference type="ARBA" id="ARBA00004273"/>
    </source>
</evidence>
<dbReference type="SUPFAM" id="SSF161065">
    <property type="entry name" value="ATP synthase D chain-like"/>
    <property type="match status" value="1"/>
</dbReference>
<keyword evidence="10 12" id="KW-0472">Membrane</keyword>
<dbReference type="AlphaFoldDB" id="A0A1G4JXB5"/>
<evidence type="ECO:0000256" key="4">
    <source>
        <dbReference type="ARBA" id="ARBA00022448"/>
    </source>
</evidence>
<dbReference type="InterPro" id="IPR008689">
    <property type="entry name" value="ATP_synth_F0_dsu_mt"/>
</dbReference>
<dbReference type="PANTHER" id="PTHR12700">
    <property type="entry name" value="ATP SYNTHASE SUBUNIT D, MITOCHONDRIAL"/>
    <property type="match status" value="1"/>
</dbReference>
<keyword evidence="8 12" id="KW-0406">Ion transport</keyword>
<sequence length="174" mass="19686">MSLAKSAANKLDWAKVISSLKLTGKTATQLTSFKKRNDEVRRKLFELQSQSTEVDFAHYRSVLKNSDVVNQIETHFKSYKPVTVDVSKQLSTIEAFESQALENAKETETVVAQELKDLQATLQNIESARPFDELTVDDLSKARPDIDAKVEEMVKKGKWEVPGYKEKFGDLTVM</sequence>
<evidence type="ECO:0000256" key="12">
    <source>
        <dbReference type="PIRNR" id="PIRNR005514"/>
    </source>
</evidence>
<dbReference type="Proteomes" id="UP000191024">
    <property type="component" value="Chromosome F"/>
</dbReference>
<keyword evidence="11" id="KW-0066">ATP synthesis</keyword>
<keyword evidence="4 12" id="KW-0813">Transport</keyword>
<organism evidence="13 14">
    <name type="scientific">Lachancea mirantina</name>
    <dbReference type="NCBI Taxonomy" id="1230905"/>
    <lineage>
        <taxon>Eukaryota</taxon>
        <taxon>Fungi</taxon>
        <taxon>Dikarya</taxon>
        <taxon>Ascomycota</taxon>
        <taxon>Saccharomycotina</taxon>
        <taxon>Saccharomycetes</taxon>
        <taxon>Saccharomycetales</taxon>
        <taxon>Saccharomycetaceae</taxon>
        <taxon>Lachancea</taxon>
    </lineage>
</organism>
<evidence type="ECO:0000256" key="10">
    <source>
        <dbReference type="ARBA" id="ARBA00023136"/>
    </source>
</evidence>
<evidence type="ECO:0000256" key="8">
    <source>
        <dbReference type="ARBA" id="ARBA00023065"/>
    </source>
</evidence>
<proteinExistence type="inferred from homology"/>
<dbReference type="Pfam" id="PF05873">
    <property type="entry name" value="Mt_ATP-synt_D"/>
    <property type="match status" value="1"/>
</dbReference>
<keyword evidence="14" id="KW-1185">Reference proteome</keyword>
<evidence type="ECO:0000256" key="7">
    <source>
        <dbReference type="ARBA" id="ARBA00022792"/>
    </source>
</evidence>
<dbReference type="GO" id="GO:0045259">
    <property type="term" value="C:proton-transporting ATP synthase complex"/>
    <property type="evidence" value="ECO:0007669"/>
    <property type="project" value="UniProtKB-KW"/>
</dbReference>
<dbReference type="GO" id="GO:0005743">
    <property type="term" value="C:mitochondrial inner membrane"/>
    <property type="evidence" value="ECO:0007669"/>
    <property type="project" value="UniProtKB-SubCell"/>
</dbReference>
<dbReference type="OrthoDB" id="35799at2759"/>
<protein>
    <recommendedName>
        <fullName evidence="3 12">ATP synthase subunit d, mitochondrial</fullName>
    </recommendedName>
</protein>
<evidence type="ECO:0000256" key="2">
    <source>
        <dbReference type="ARBA" id="ARBA00006842"/>
    </source>
</evidence>
<dbReference type="EMBL" id="LT598467">
    <property type="protein sequence ID" value="SCU95742.1"/>
    <property type="molecule type" value="Genomic_DNA"/>
</dbReference>
<evidence type="ECO:0000256" key="5">
    <source>
        <dbReference type="ARBA" id="ARBA00022547"/>
    </source>
</evidence>
<keyword evidence="6 12" id="KW-0375">Hydrogen ion transport</keyword>
<comment type="subcellular location">
    <subcellularLocation>
        <location evidence="1 12">Mitochondrion inner membrane</location>
    </subcellularLocation>
</comment>
<dbReference type="GO" id="GO:0015078">
    <property type="term" value="F:proton transmembrane transporter activity"/>
    <property type="evidence" value="ECO:0007669"/>
    <property type="project" value="InterPro"/>
</dbReference>
<gene>
    <name evidence="13" type="ORF">LAMI_0F03576G</name>
</gene>
<evidence type="ECO:0000313" key="13">
    <source>
        <dbReference type="EMBL" id="SCU95742.1"/>
    </source>
</evidence>
<comment type="function">
    <text evidence="12">Mitochondrial membrane ATP synthase (F(1)F(0) ATP synthase or Complex V) produces ATP from ADP in the presence of a proton gradient across the membrane which is generated by electron transport complexes of the respiratory chain. F-type ATPases consist of two structural domains, F(1) - containing the extramembraneous catalytic core, and F(0) - containing the membrane proton channel, linked together by a central stalk and a peripheral stalk. During catalysis, ATP synthesis in the catalytic domain of F(1) is coupled via a rotary mechanism of the central stalk subunits to proton translocation.</text>
</comment>
<evidence type="ECO:0000256" key="3">
    <source>
        <dbReference type="ARBA" id="ARBA00021688"/>
    </source>
</evidence>
<dbReference type="InterPro" id="IPR036228">
    <property type="entry name" value="ATP_synth_F0_dsu_sf_mt"/>
</dbReference>
<evidence type="ECO:0000256" key="11">
    <source>
        <dbReference type="ARBA" id="ARBA00023310"/>
    </source>
</evidence>
<evidence type="ECO:0000256" key="6">
    <source>
        <dbReference type="ARBA" id="ARBA00022781"/>
    </source>
</evidence>
<keyword evidence="9 12" id="KW-0496">Mitochondrion</keyword>
<evidence type="ECO:0000313" key="14">
    <source>
        <dbReference type="Proteomes" id="UP000191024"/>
    </source>
</evidence>
<name>A0A1G4JXB5_9SACH</name>
<keyword evidence="7 12" id="KW-0999">Mitochondrion inner membrane</keyword>
<accession>A0A1G4JXB5</accession>
<dbReference type="PIRSF" id="PIRSF005514">
    <property type="entry name" value="ATPase_F0_D_mt"/>
    <property type="match status" value="1"/>
</dbReference>